<dbReference type="InterPro" id="IPR000515">
    <property type="entry name" value="MetI-like"/>
</dbReference>
<accession>A0ABX8AHX3</accession>
<dbReference type="Proteomes" id="UP000682843">
    <property type="component" value="Chromosome"/>
</dbReference>
<name>A0ABX8AHX3_9BRAD</name>
<keyword evidence="4 7" id="KW-0812">Transmembrane</keyword>
<dbReference type="PROSITE" id="PS50928">
    <property type="entry name" value="ABC_TM1"/>
    <property type="match status" value="1"/>
</dbReference>
<feature type="transmembrane region" description="Helical" evidence="7">
    <location>
        <begin position="65"/>
        <end position="88"/>
    </location>
</feature>
<dbReference type="PANTHER" id="PTHR30151">
    <property type="entry name" value="ALKANE SULFONATE ABC TRANSPORTER-RELATED, MEMBRANE SUBUNIT"/>
    <property type="match status" value="1"/>
</dbReference>
<dbReference type="CDD" id="cd06261">
    <property type="entry name" value="TM_PBP2"/>
    <property type="match status" value="1"/>
</dbReference>
<dbReference type="Pfam" id="PF00528">
    <property type="entry name" value="BPD_transp_1"/>
    <property type="match status" value="1"/>
</dbReference>
<gene>
    <name evidence="9" type="ORF">RPMA_26125</name>
</gene>
<comment type="similarity">
    <text evidence="7">Belongs to the binding-protein-dependent transport system permease family.</text>
</comment>
<dbReference type="InterPro" id="IPR035906">
    <property type="entry name" value="MetI-like_sf"/>
</dbReference>
<keyword evidence="10" id="KW-1185">Reference proteome</keyword>
<dbReference type="RefSeq" id="WP_211910656.1">
    <property type="nucleotide sequence ID" value="NZ_CP036498.1"/>
</dbReference>
<keyword evidence="2 7" id="KW-0813">Transport</keyword>
<evidence type="ECO:0000259" key="8">
    <source>
        <dbReference type="PROSITE" id="PS50928"/>
    </source>
</evidence>
<evidence type="ECO:0000313" key="10">
    <source>
        <dbReference type="Proteomes" id="UP000682843"/>
    </source>
</evidence>
<evidence type="ECO:0000256" key="2">
    <source>
        <dbReference type="ARBA" id="ARBA00022448"/>
    </source>
</evidence>
<evidence type="ECO:0000256" key="7">
    <source>
        <dbReference type="RuleBase" id="RU363032"/>
    </source>
</evidence>
<dbReference type="SUPFAM" id="SSF161098">
    <property type="entry name" value="MetI-like"/>
    <property type="match status" value="1"/>
</dbReference>
<feature type="transmembrane region" description="Helical" evidence="7">
    <location>
        <begin position="218"/>
        <end position="237"/>
    </location>
</feature>
<dbReference type="EMBL" id="CP036498">
    <property type="protein sequence ID" value="QUS41925.1"/>
    <property type="molecule type" value="Genomic_DNA"/>
</dbReference>
<dbReference type="Gene3D" id="1.10.3720.10">
    <property type="entry name" value="MetI-like"/>
    <property type="match status" value="1"/>
</dbReference>
<feature type="transmembrane region" description="Helical" evidence="7">
    <location>
        <begin position="108"/>
        <end position="133"/>
    </location>
</feature>
<dbReference type="PANTHER" id="PTHR30151:SF38">
    <property type="entry name" value="ALIPHATIC SULFONATES TRANSPORT PERMEASE PROTEIN SSUC-RELATED"/>
    <property type="match status" value="1"/>
</dbReference>
<sequence length="259" mass="27122">MTALARQLPMMRGFLLPVSIVVVAEVAGRLTGLDSLTVALPSHIVVALGGALADGSLVQSTAETLLAVAAGVAIGTCLGLALGLLLGLSRSLDRLLAALIELLRPIPTVALIPLVILVAGLGFATEITIVAFGTMWPVFVISRSAILGVEPRLFEVAEALGFSWLQRIRKFIMPSIAPRVFLAFRLAVGFALIIAVTVEITTNPLGLGNAMVVAQNALNPALTLAVLIWIGFIGWALSRLLFELERFAFPAASSLGAKP</sequence>
<organism evidence="9 10">
    <name type="scientific">Tardiphaga alba</name>
    <dbReference type="NCBI Taxonomy" id="340268"/>
    <lineage>
        <taxon>Bacteria</taxon>
        <taxon>Pseudomonadati</taxon>
        <taxon>Pseudomonadota</taxon>
        <taxon>Alphaproteobacteria</taxon>
        <taxon>Hyphomicrobiales</taxon>
        <taxon>Nitrobacteraceae</taxon>
        <taxon>Tardiphaga</taxon>
    </lineage>
</organism>
<evidence type="ECO:0000256" key="5">
    <source>
        <dbReference type="ARBA" id="ARBA00022989"/>
    </source>
</evidence>
<evidence type="ECO:0000313" key="9">
    <source>
        <dbReference type="EMBL" id="QUS41925.1"/>
    </source>
</evidence>
<feature type="transmembrane region" description="Helical" evidence="7">
    <location>
        <begin position="176"/>
        <end position="198"/>
    </location>
</feature>
<proteinExistence type="inferred from homology"/>
<evidence type="ECO:0000256" key="4">
    <source>
        <dbReference type="ARBA" id="ARBA00022692"/>
    </source>
</evidence>
<keyword evidence="5 7" id="KW-1133">Transmembrane helix</keyword>
<feature type="domain" description="ABC transmembrane type-1" evidence="8">
    <location>
        <begin position="61"/>
        <end position="241"/>
    </location>
</feature>
<evidence type="ECO:0000256" key="1">
    <source>
        <dbReference type="ARBA" id="ARBA00004651"/>
    </source>
</evidence>
<protein>
    <submittedName>
        <fullName evidence="9">ABC transporter permease subunit</fullName>
    </submittedName>
</protein>
<keyword evidence="3" id="KW-1003">Cell membrane</keyword>
<evidence type="ECO:0000256" key="3">
    <source>
        <dbReference type="ARBA" id="ARBA00022475"/>
    </source>
</evidence>
<evidence type="ECO:0000256" key="6">
    <source>
        <dbReference type="ARBA" id="ARBA00023136"/>
    </source>
</evidence>
<reference evidence="9 10" key="1">
    <citation type="submission" date="2019-02" db="EMBL/GenBank/DDBJ databases">
        <title>Emended description of the genus Rhodopseudomonas and description of Rhodopseudomonas albus sp. nov., a non-phototrophic, heavy-metal-tolerant bacterium isolated from garden soil.</title>
        <authorList>
            <person name="Bao Z."/>
            <person name="Cao W.W."/>
            <person name="Sato Y."/>
            <person name="Nishizawa T."/>
            <person name="Zhao J."/>
            <person name="Guo Y."/>
            <person name="Ohta H."/>
        </authorList>
    </citation>
    <scope>NUCLEOTIDE SEQUENCE [LARGE SCALE GENOMIC DNA]</scope>
    <source>
        <strain evidence="9 10">SK50-23</strain>
    </source>
</reference>
<comment type="subcellular location">
    <subcellularLocation>
        <location evidence="1 7">Cell membrane</location>
        <topology evidence="1 7">Multi-pass membrane protein</topology>
    </subcellularLocation>
</comment>
<feature type="transmembrane region" description="Helical" evidence="7">
    <location>
        <begin position="38"/>
        <end position="58"/>
    </location>
</feature>
<keyword evidence="6 7" id="KW-0472">Membrane</keyword>